<dbReference type="OrthoDB" id="761861at2"/>
<dbReference type="Pfam" id="PF00535">
    <property type="entry name" value="Glycos_transf_2"/>
    <property type="match status" value="1"/>
</dbReference>
<dbReference type="InterPro" id="IPR029044">
    <property type="entry name" value="Nucleotide-diphossugar_trans"/>
</dbReference>
<keyword evidence="3" id="KW-1185">Reference proteome</keyword>
<comment type="caution">
    <text evidence="2">The sequence shown here is derived from an EMBL/GenBank/DDBJ whole genome shotgun (WGS) entry which is preliminary data.</text>
</comment>
<keyword evidence="2" id="KW-0808">Transferase</keyword>
<dbReference type="GO" id="GO:0016740">
    <property type="term" value="F:transferase activity"/>
    <property type="evidence" value="ECO:0007669"/>
    <property type="project" value="UniProtKB-KW"/>
</dbReference>
<feature type="domain" description="Glycosyltransferase 2-like" evidence="1">
    <location>
        <begin position="3"/>
        <end position="163"/>
    </location>
</feature>
<sequence>MLSILIPVYNFNCSQLVKDLQIQCLSAGIEFEILVLDDTSTLFKTENRVINTLEGCSYIESEIHFGRAKIRNELGRIAQYEHLLFIDSDARVDRSDFIQNYIDNCNQAEVIIGGMKYSDQAPKENALRWHYGSQREFSQAKERNKTPYSSLISFNIMFKRSTFKAFPFDEGTIDLEKGGYGHEDTLLGLKLEANQVSVYHIDNQLVHDYQESNEGFLKNSLVAVEKYVYNPTFRKPETVQQIKIFRVFEKIKQLKMIVPLSFCYRLFGKLMKNQLFSSSPSIRLFDFYRLSYLADYYRKNHKNYGAKQD</sequence>
<organism evidence="2 3">
    <name type="scientific">Brumimicrobium aurantiacum</name>
    <dbReference type="NCBI Taxonomy" id="1737063"/>
    <lineage>
        <taxon>Bacteria</taxon>
        <taxon>Pseudomonadati</taxon>
        <taxon>Bacteroidota</taxon>
        <taxon>Flavobacteriia</taxon>
        <taxon>Flavobacteriales</taxon>
        <taxon>Crocinitomicaceae</taxon>
        <taxon>Brumimicrobium</taxon>
    </lineage>
</organism>
<dbReference type="InterPro" id="IPR001173">
    <property type="entry name" value="Glyco_trans_2-like"/>
</dbReference>
<dbReference type="Gene3D" id="3.90.550.10">
    <property type="entry name" value="Spore Coat Polysaccharide Biosynthesis Protein SpsA, Chain A"/>
    <property type="match status" value="1"/>
</dbReference>
<proteinExistence type="predicted"/>
<evidence type="ECO:0000313" key="2">
    <source>
        <dbReference type="EMBL" id="RFC54774.1"/>
    </source>
</evidence>
<dbReference type="EMBL" id="QURB01000003">
    <property type="protein sequence ID" value="RFC54774.1"/>
    <property type="molecule type" value="Genomic_DNA"/>
</dbReference>
<reference evidence="2 3" key="1">
    <citation type="submission" date="2018-08" db="EMBL/GenBank/DDBJ databases">
        <title>The draft genome squence of Brumimicrobium sp. N62.</title>
        <authorList>
            <person name="Du Z.-J."/>
            <person name="Luo H.-R."/>
        </authorList>
    </citation>
    <scope>NUCLEOTIDE SEQUENCE [LARGE SCALE GENOMIC DNA]</scope>
    <source>
        <strain evidence="2 3">N62</strain>
    </source>
</reference>
<accession>A0A3E1EYY9</accession>
<dbReference type="RefSeq" id="WP_116880608.1">
    <property type="nucleotide sequence ID" value="NZ_QURB01000003.1"/>
</dbReference>
<name>A0A3E1EYY9_9FLAO</name>
<protein>
    <submittedName>
        <fullName evidence="2">Glycosyltransferase</fullName>
    </submittedName>
</protein>
<evidence type="ECO:0000259" key="1">
    <source>
        <dbReference type="Pfam" id="PF00535"/>
    </source>
</evidence>
<dbReference type="Proteomes" id="UP000257127">
    <property type="component" value="Unassembled WGS sequence"/>
</dbReference>
<evidence type="ECO:0000313" key="3">
    <source>
        <dbReference type="Proteomes" id="UP000257127"/>
    </source>
</evidence>
<dbReference type="SUPFAM" id="SSF53448">
    <property type="entry name" value="Nucleotide-diphospho-sugar transferases"/>
    <property type="match status" value="1"/>
</dbReference>
<dbReference type="AlphaFoldDB" id="A0A3E1EYY9"/>
<gene>
    <name evidence="2" type="ORF">DXU93_07255</name>
</gene>